<proteinExistence type="inferred from homology"/>
<comment type="similarity">
    <text evidence="1">Belongs to the metallo-dependent hydrolases superfamily. TatD-type hydrolase family.</text>
</comment>
<keyword evidence="9" id="KW-1185">Reference proteome</keyword>
<evidence type="ECO:0000256" key="4">
    <source>
        <dbReference type="ARBA" id="ARBA00022801"/>
    </source>
</evidence>
<feature type="binding site" evidence="7">
    <location>
        <position position="115"/>
    </location>
    <ligand>
        <name>a divalent metal cation</name>
        <dbReference type="ChEBI" id="CHEBI:60240"/>
        <label>1</label>
    </ligand>
</feature>
<dbReference type="GO" id="GO:0008296">
    <property type="term" value="F:3'-5'-DNA exonuclease activity"/>
    <property type="evidence" value="ECO:0007669"/>
    <property type="project" value="TreeGrafter"/>
</dbReference>
<feature type="binding site" evidence="7">
    <location>
        <position position="225"/>
    </location>
    <ligand>
        <name>a divalent metal cation</name>
        <dbReference type="ChEBI" id="CHEBI:60240"/>
        <label>1</label>
    </ligand>
</feature>
<dbReference type="EMBL" id="CAJPEX010000834">
    <property type="protein sequence ID" value="CAG0917371.1"/>
    <property type="molecule type" value="Genomic_DNA"/>
</dbReference>
<dbReference type="AlphaFoldDB" id="A0A7R9BNF8"/>
<dbReference type="PROSITE" id="PS01091">
    <property type="entry name" value="TATD_3"/>
    <property type="match status" value="1"/>
</dbReference>
<evidence type="ECO:0000256" key="1">
    <source>
        <dbReference type="ARBA" id="ARBA00009275"/>
    </source>
</evidence>
<dbReference type="GO" id="GO:0046872">
    <property type="term" value="F:metal ion binding"/>
    <property type="evidence" value="ECO:0007669"/>
    <property type="project" value="UniProtKB-KW"/>
</dbReference>
<keyword evidence="2" id="KW-0540">Nuclease</keyword>
<name>A0A7R9BNF8_9CRUS</name>
<dbReference type="InterPro" id="IPR032466">
    <property type="entry name" value="Metal_Hydrolase"/>
</dbReference>
<dbReference type="PANTHER" id="PTHR10060:SF15">
    <property type="entry name" value="DEOXYRIBONUCLEASE TATDN1"/>
    <property type="match status" value="1"/>
</dbReference>
<dbReference type="FunFam" id="3.20.20.140:FF:000040">
    <property type="entry name" value="Putative tatD related deoxyribonuclease"/>
    <property type="match status" value="1"/>
</dbReference>
<dbReference type="PANTHER" id="PTHR10060">
    <property type="entry name" value="TATD FAMILY DEOXYRIBONUCLEASE"/>
    <property type="match status" value="1"/>
</dbReference>
<dbReference type="OrthoDB" id="5597848at2759"/>
<evidence type="ECO:0000313" key="8">
    <source>
        <dbReference type="EMBL" id="CAD7277219.1"/>
    </source>
</evidence>
<evidence type="ECO:0000256" key="7">
    <source>
        <dbReference type="PIRSR" id="PIRSR005902-1"/>
    </source>
</evidence>
<dbReference type="Proteomes" id="UP000678499">
    <property type="component" value="Unassembled WGS sequence"/>
</dbReference>
<keyword evidence="3 7" id="KW-0479">Metal-binding</keyword>
<protein>
    <recommendedName>
        <fullName evidence="5">Deoxyribonuclease TATDN1</fullName>
    </recommendedName>
</protein>
<evidence type="ECO:0000256" key="3">
    <source>
        <dbReference type="ARBA" id="ARBA00022723"/>
    </source>
</evidence>
<dbReference type="GO" id="GO:0005829">
    <property type="term" value="C:cytosol"/>
    <property type="evidence" value="ECO:0007669"/>
    <property type="project" value="TreeGrafter"/>
</dbReference>
<dbReference type="InterPro" id="IPR001130">
    <property type="entry name" value="TatD-like"/>
</dbReference>
<dbReference type="InterPro" id="IPR018228">
    <property type="entry name" value="DNase_TatD-rel_CS"/>
</dbReference>
<accession>A0A7R9BNF8</accession>
<feature type="binding site" evidence="7">
    <location>
        <position position="177"/>
    </location>
    <ligand>
        <name>a divalent metal cation</name>
        <dbReference type="ChEBI" id="CHEBI:60240"/>
        <label>2</label>
    </ligand>
</feature>
<dbReference type="InterPro" id="IPR050891">
    <property type="entry name" value="TatD-type_Hydrolase"/>
</dbReference>
<evidence type="ECO:0000256" key="2">
    <source>
        <dbReference type="ARBA" id="ARBA00022722"/>
    </source>
</evidence>
<reference evidence="8" key="1">
    <citation type="submission" date="2020-11" db="EMBL/GenBank/DDBJ databases">
        <authorList>
            <person name="Tran Van P."/>
        </authorList>
    </citation>
    <scope>NUCLEOTIDE SEQUENCE</scope>
</reference>
<evidence type="ECO:0000313" key="9">
    <source>
        <dbReference type="Proteomes" id="UP000678499"/>
    </source>
</evidence>
<feature type="binding site" evidence="7">
    <location>
        <position position="152"/>
    </location>
    <ligand>
        <name>a divalent metal cation</name>
        <dbReference type="ChEBI" id="CHEBI:60240"/>
        <label>2</label>
    </ligand>
</feature>
<evidence type="ECO:0000256" key="5">
    <source>
        <dbReference type="ARBA" id="ARBA00039767"/>
    </source>
</evidence>
<dbReference type="EMBL" id="OA882871">
    <property type="protein sequence ID" value="CAD7277219.1"/>
    <property type="molecule type" value="Genomic_DNA"/>
</dbReference>
<sequence>MTSRLMRFIDIGVNLTDSMFNGIYGGKEKHVSDFQQVLERSWEAGVEKMIITGGSLTDSEAAIELSKIDERLFATVGCHPTRCGEFDASGDPEAYMESLLKLIIENRDKVVAVGEIGLDFDRTQFCPIEVQKKYFEQQLVLAEKTKLPLFLHCRAARRDLCEILERKRNSFTAGVVHSFDGSSEDVPEIMKLGLHIGINGCSLKTEENLAVVKEIPVSRLMLETDAPWCGIRKTHAGYKHLTTLIKMKKKEKFELGLQVDGRNEPCNIKQVAEIVAAVKSADQDLFCDEIFANTSNVFFTSVKFDDPKFDEN</sequence>
<dbReference type="PIRSF" id="PIRSF005902">
    <property type="entry name" value="DNase_TatD"/>
    <property type="match status" value="1"/>
</dbReference>
<dbReference type="SUPFAM" id="SSF51556">
    <property type="entry name" value="Metallo-dependent hydrolases"/>
    <property type="match status" value="1"/>
</dbReference>
<dbReference type="CDD" id="cd01310">
    <property type="entry name" value="TatD_DNAse"/>
    <property type="match status" value="1"/>
</dbReference>
<evidence type="ECO:0000256" key="6">
    <source>
        <dbReference type="ARBA" id="ARBA00045223"/>
    </source>
</evidence>
<comment type="function">
    <text evidence="6">Deoxyribonuclease which catalyzes (in vitro) the decatenation of kinetoplast DNA, which are circular DNA catenated to each other, producing linear DNA molecules. Plays an important role in chromosomal segregation and cell cycle progression during eye development probably via its DNA decatenation activity.</text>
</comment>
<dbReference type="Pfam" id="PF01026">
    <property type="entry name" value="TatD_DNase"/>
    <property type="match status" value="1"/>
</dbReference>
<gene>
    <name evidence="8" type="ORF">NMOB1V02_LOCUS4955</name>
</gene>
<dbReference type="Gene3D" id="3.20.20.140">
    <property type="entry name" value="Metal-dependent hydrolases"/>
    <property type="match status" value="1"/>
</dbReference>
<keyword evidence="4" id="KW-0378">Hydrolase</keyword>
<organism evidence="8">
    <name type="scientific">Notodromas monacha</name>
    <dbReference type="NCBI Taxonomy" id="399045"/>
    <lineage>
        <taxon>Eukaryota</taxon>
        <taxon>Metazoa</taxon>
        <taxon>Ecdysozoa</taxon>
        <taxon>Arthropoda</taxon>
        <taxon>Crustacea</taxon>
        <taxon>Oligostraca</taxon>
        <taxon>Ostracoda</taxon>
        <taxon>Podocopa</taxon>
        <taxon>Podocopida</taxon>
        <taxon>Cypridocopina</taxon>
        <taxon>Cypridoidea</taxon>
        <taxon>Cyprididae</taxon>
        <taxon>Notodromas</taxon>
    </lineage>
</organism>